<evidence type="ECO:0000313" key="2">
    <source>
        <dbReference type="EMBL" id="MDR7276642.1"/>
    </source>
</evidence>
<dbReference type="InterPro" id="IPR029068">
    <property type="entry name" value="Glyas_Bleomycin-R_OHBP_Dase"/>
</dbReference>
<comment type="caution">
    <text evidence="2">The sequence shown here is derived from an EMBL/GenBank/DDBJ whole genome shotgun (WGS) entry which is preliminary data.</text>
</comment>
<dbReference type="Pfam" id="PF18029">
    <property type="entry name" value="Glyoxalase_6"/>
    <property type="match status" value="2"/>
</dbReference>
<evidence type="ECO:0000259" key="1">
    <source>
        <dbReference type="Pfam" id="PF18029"/>
    </source>
</evidence>
<protein>
    <recommendedName>
        <fullName evidence="1">Glyoxalase-like domain-containing protein</fullName>
    </recommendedName>
</protein>
<name>A0AAE4CA87_9ACTN</name>
<dbReference type="Proteomes" id="UP001183643">
    <property type="component" value="Unassembled WGS sequence"/>
</dbReference>
<dbReference type="AlphaFoldDB" id="A0AAE4CA87"/>
<gene>
    <name evidence="2" type="ORF">J2S41_003420</name>
</gene>
<sequence length="234" mass="24762">MLTWVTAYLDRPERALDEAVAFWESVTGAFAVPQRSPRFVGLRPVAGDVSVMVQGVQDGPGGVHLDLAVENVPAFAALAVRAGAAEVADHGAWRVLRSPAGLTFCVDTADGRHVRPAPAEGVLLDQVSLDIGPDAHDAELAFWTAITGWDPRPTSLPELRRLHPPAGAPIQLLVQRCATERPAGAHPDLACADIPAVRARHEALGAAFVAEFPGWTVMRDPAGGVYCLTGRPPV</sequence>
<feature type="domain" description="Glyoxalase-like" evidence="1">
    <location>
        <begin position="133"/>
        <end position="229"/>
    </location>
</feature>
<dbReference type="SUPFAM" id="SSF54593">
    <property type="entry name" value="Glyoxalase/Bleomycin resistance protein/Dihydroxybiphenyl dioxygenase"/>
    <property type="match status" value="2"/>
</dbReference>
<keyword evidence="3" id="KW-1185">Reference proteome</keyword>
<dbReference type="Gene3D" id="3.10.180.10">
    <property type="entry name" value="2,3-Dihydroxybiphenyl 1,2-Dioxygenase, domain 1"/>
    <property type="match status" value="2"/>
</dbReference>
<evidence type="ECO:0000313" key="3">
    <source>
        <dbReference type="Proteomes" id="UP001183643"/>
    </source>
</evidence>
<accession>A0AAE4CA87</accession>
<dbReference type="InterPro" id="IPR041581">
    <property type="entry name" value="Glyoxalase_6"/>
</dbReference>
<feature type="domain" description="Glyoxalase-like" evidence="1">
    <location>
        <begin position="14"/>
        <end position="106"/>
    </location>
</feature>
<proteinExistence type="predicted"/>
<dbReference type="RefSeq" id="WP_310368863.1">
    <property type="nucleotide sequence ID" value="NZ_JAVDYB010000001.1"/>
</dbReference>
<reference evidence="2" key="1">
    <citation type="submission" date="2023-07" db="EMBL/GenBank/DDBJ databases">
        <title>Sequencing the genomes of 1000 actinobacteria strains.</title>
        <authorList>
            <person name="Klenk H.-P."/>
        </authorList>
    </citation>
    <scope>NUCLEOTIDE SEQUENCE</scope>
    <source>
        <strain evidence="2">DSM 44707</strain>
    </source>
</reference>
<dbReference type="EMBL" id="JAVDYB010000001">
    <property type="protein sequence ID" value="MDR7276642.1"/>
    <property type="molecule type" value="Genomic_DNA"/>
</dbReference>
<organism evidence="2 3">
    <name type="scientific">Catenuloplanes atrovinosus</name>
    <dbReference type="NCBI Taxonomy" id="137266"/>
    <lineage>
        <taxon>Bacteria</taxon>
        <taxon>Bacillati</taxon>
        <taxon>Actinomycetota</taxon>
        <taxon>Actinomycetes</taxon>
        <taxon>Micromonosporales</taxon>
        <taxon>Micromonosporaceae</taxon>
        <taxon>Catenuloplanes</taxon>
    </lineage>
</organism>